<keyword evidence="3" id="KW-1185">Reference proteome</keyword>
<organism evidence="2 3">
    <name type="scientific">Chengkuizengella axinellae</name>
    <dbReference type="NCBI Taxonomy" id="3064388"/>
    <lineage>
        <taxon>Bacteria</taxon>
        <taxon>Bacillati</taxon>
        <taxon>Bacillota</taxon>
        <taxon>Bacilli</taxon>
        <taxon>Bacillales</taxon>
        <taxon>Paenibacillaceae</taxon>
        <taxon>Chengkuizengella</taxon>
    </lineage>
</organism>
<dbReference type="Gene3D" id="3.40.50.300">
    <property type="entry name" value="P-loop containing nucleotide triphosphate hydrolases"/>
    <property type="match status" value="1"/>
</dbReference>
<proteinExistence type="predicted"/>
<evidence type="ECO:0000313" key="3">
    <source>
        <dbReference type="Proteomes" id="UP001231941"/>
    </source>
</evidence>
<feature type="region of interest" description="Disordered" evidence="1">
    <location>
        <begin position="219"/>
        <end position="239"/>
    </location>
</feature>
<evidence type="ECO:0000256" key="1">
    <source>
        <dbReference type="SAM" id="MobiDB-lite"/>
    </source>
</evidence>
<reference evidence="2 3" key="1">
    <citation type="submission" date="2023-08" db="EMBL/GenBank/DDBJ databases">
        <authorList>
            <person name="Park J.-S."/>
        </authorList>
    </citation>
    <scope>NUCLEOTIDE SEQUENCE [LARGE SCALE GENOMIC DNA]</scope>
    <source>
        <strain evidence="2 3">2205SS18-9</strain>
    </source>
</reference>
<name>A0ABT9IWP1_9BACL</name>
<protein>
    <submittedName>
        <fullName evidence="2">Phage terminase large subunit</fullName>
    </submittedName>
</protein>
<dbReference type="EMBL" id="JAVAMP010000001">
    <property type="protein sequence ID" value="MDP5273224.1"/>
    <property type="molecule type" value="Genomic_DNA"/>
</dbReference>
<gene>
    <name evidence="2" type="primary">terL</name>
    <name evidence="2" type="ORF">Q5Y73_03840</name>
</gene>
<dbReference type="Gene3D" id="3.30.420.240">
    <property type="match status" value="1"/>
</dbReference>
<dbReference type="NCBIfam" id="TIGR01630">
    <property type="entry name" value="psiM2_ORF9"/>
    <property type="match status" value="1"/>
</dbReference>
<dbReference type="InterPro" id="IPR006517">
    <property type="entry name" value="Phage_terminase_lsu-like_C"/>
</dbReference>
<evidence type="ECO:0000313" key="2">
    <source>
        <dbReference type="EMBL" id="MDP5273224.1"/>
    </source>
</evidence>
<dbReference type="Proteomes" id="UP001231941">
    <property type="component" value="Unassembled WGS sequence"/>
</dbReference>
<dbReference type="RefSeq" id="WP_305990508.1">
    <property type="nucleotide sequence ID" value="NZ_JAVAMP010000001.1"/>
</dbReference>
<accession>A0ABT9IWP1</accession>
<dbReference type="InterPro" id="IPR027417">
    <property type="entry name" value="P-loop_NTPase"/>
</dbReference>
<sequence>MAYVDGKWLDRKQRAKRIKLIQERARKLKTLHESGKASEYYIEMFNTDLEELKRLKRIHRAEVDNAYFTYEYLSDEHNSDNEDNIVLHAEDGTKHDPLEEIAPIHREFFDLCDYVDHDVRNARLGIAAARGHSKSGMFSNSYPLHQTVYRKRKYILIISETDGLAKKLIGWVNKQLKFNKKLIEDFGPLLYEKNTMNEKDNEEAFITLSNTLVEASSSGKQLRGKRHGSRRPDLVIVDDPSSIHNEGTKEAREKLIHWFNSVVVPIGTKSTAIILVGTMVSATGLLNHVLKRKDFKSSFHGAIIKDPDNPKLWEEYCEIYSRSDDMDEANEFYVNNKEKMEQGIVLAWSWRWTYRDLMHEKVNMGTRAFNSEFKNLAFSEDEQFFFPESYAYFRYEYENGQKFIRFEDMRISVDDLKLTKSGFWDIAMGKNARSCYNAVITVGRYEKTGHIFVMDEYASKEQPHKYIDLIVEKIRIMRHNVFSVETINAQHEFFRQLKEALRKAGLYKTKMNEAKSHKRSKEERIESLEPMCHNRTIVFNASHTILLDQMTQYPHGDYVDSLDALSGAVENVAKAKKVVRNKPSWL</sequence>
<comment type="caution">
    <text evidence="2">The sequence shown here is derived from an EMBL/GenBank/DDBJ whole genome shotgun (WGS) entry which is preliminary data.</text>
</comment>